<evidence type="ECO:0000256" key="1">
    <source>
        <dbReference type="SAM" id="SignalP"/>
    </source>
</evidence>
<keyword evidence="1" id="KW-0732">Signal</keyword>
<evidence type="ECO:0008006" key="4">
    <source>
        <dbReference type="Google" id="ProtNLM"/>
    </source>
</evidence>
<feature type="chain" id="PRO_5040371668" description="Secreted protein" evidence="1">
    <location>
        <begin position="19"/>
        <end position="84"/>
    </location>
</feature>
<feature type="signal peptide" evidence="1">
    <location>
        <begin position="1"/>
        <end position="18"/>
    </location>
</feature>
<dbReference type="EMBL" id="JAGTJQ010000016">
    <property type="protein sequence ID" value="KAH7010762.1"/>
    <property type="molecule type" value="Genomic_DNA"/>
</dbReference>
<protein>
    <recommendedName>
        <fullName evidence="4">Secreted protein</fullName>
    </recommendedName>
</protein>
<dbReference type="RefSeq" id="XP_046004247.1">
    <property type="nucleotide sequence ID" value="XM_046163019.1"/>
</dbReference>
<comment type="caution">
    <text evidence="2">The sequence shown here is derived from an EMBL/GenBank/DDBJ whole genome shotgun (WGS) entry which is preliminary data.</text>
</comment>
<dbReference type="AlphaFoldDB" id="A0A9P8XQ40"/>
<proteinExistence type="predicted"/>
<dbReference type="GeneID" id="70192565"/>
<evidence type="ECO:0000313" key="2">
    <source>
        <dbReference type="EMBL" id="KAH7010762.1"/>
    </source>
</evidence>
<gene>
    <name evidence="2" type="ORF">B0I36DRAFT_55499</name>
</gene>
<keyword evidence="3" id="KW-1185">Reference proteome</keyword>
<evidence type="ECO:0000313" key="3">
    <source>
        <dbReference type="Proteomes" id="UP000756346"/>
    </source>
</evidence>
<organism evidence="2 3">
    <name type="scientific">Microdochium trichocladiopsis</name>
    <dbReference type="NCBI Taxonomy" id="1682393"/>
    <lineage>
        <taxon>Eukaryota</taxon>
        <taxon>Fungi</taxon>
        <taxon>Dikarya</taxon>
        <taxon>Ascomycota</taxon>
        <taxon>Pezizomycotina</taxon>
        <taxon>Sordariomycetes</taxon>
        <taxon>Xylariomycetidae</taxon>
        <taxon>Xylariales</taxon>
        <taxon>Microdochiaceae</taxon>
        <taxon>Microdochium</taxon>
    </lineage>
</organism>
<reference evidence="2" key="1">
    <citation type="journal article" date="2021" name="Nat. Commun.">
        <title>Genetic determinants of endophytism in the Arabidopsis root mycobiome.</title>
        <authorList>
            <person name="Mesny F."/>
            <person name="Miyauchi S."/>
            <person name="Thiergart T."/>
            <person name="Pickel B."/>
            <person name="Atanasova L."/>
            <person name="Karlsson M."/>
            <person name="Huettel B."/>
            <person name="Barry K.W."/>
            <person name="Haridas S."/>
            <person name="Chen C."/>
            <person name="Bauer D."/>
            <person name="Andreopoulos W."/>
            <person name="Pangilinan J."/>
            <person name="LaButti K."/>
            <person name="Riley R."/>
            <person name="Lipzen A."/>
            <person name="Clum A."/>
            <person name="Drula E."/>
            <person name="Henrissat B."/>
            <person name="Kohler A."/>
            <person name="Grigoriev I.V."/>
            <person name="Martin F.M."/>
            <person name="Hacquard S."/>
        </authorList>
    </citation>
    <scope>NUCLEOTIDE SEQUENCE</scope>
    <source>
        <strain evidence="2">MPI-CAGE-CH-0230</strain>
    </source>
</reference>
<sequence length="84" mass="9533">MKLPWLSILGIVTQEVLSFGLQALRELTVGRQYLEKSTPESGPKFVGTSRGMRHICYVHRPLVRHMSYTRMRGTSRGALSSRTN</sequence>
<name>A0A9P8XQ40_9PEZI</name>
<dbReference type="Proteomes" id="UP000756346">
    <property type="component" value="Unassembled WGS sequence"/>
</dbReference>
<accession>A0A9P8XQ40</accession>